<dbReference type="Pfam" id="PF02601">
    <property type="entry name" value="Exonuc_VII_L"/>
    <property type="match status" value="1"/>
</dbReference>
<keyword evidence="4 5" id="KW-0269">Exonuclease</keyword>
<evidence type="ECO:0000259" key="8">
    <source>
        <dbReference type="Pfam" id="PF13742"/>
    </source>
</evidence>
<evidence type="ECO:0000256" key="1">
    <source>
        <dbReference type="ARBA" id="ARBA00022490"/>
    </source>
</evidence>
<dbReference type="GO" id="GO:0006308">
    <property type="term" value="P:DNA catabolic process"/>
    <property type="evidence" value="ECO:0007669"/>
    <property type="project" value="UniProtKB-UniRule"/>
</dbReference>
<dbReference type="GO" id="GO:0008855">
    <property type="term" value="F:exodeoxyribonuclease VII activity"/>
    <property type="evidence" value="ECO:0007669"/>
    <property type="project" value="UniProtKB-UniRule"/>
</dbReference>
<evidence type="ECO:0000256" key="3">
    <source>
        <dbReference type="ARBA" id="ARBA00022801"/>
    </source>
</evidence>
<comment type="subunit">
    <text evidence="5">Heterooligomer composed of large and small subunits.</text>
</comment>
<dbReference type="CDD" id="cd04489">
    <property type="entry name" value="ExoVII_LU_OBF"/>
    <property type="match status" value="1"/>
</dbReference>
<evidence type="ECO:0000256" key="5">
    <source>
        <dbReference type="HAMAP-Rule" id="MF_00378"/>
    </source>
</evidence>
<dbReference type="HAMAP" id="MF_00378">
    <property type="entry name" value="Exonuc_7_L"/>
    <property type="match status" value="1"/>
</dbReference>
<evidence type="ECO:0000256" key="2">
    <source>
        <dbReference type="ARBA" id="ARBA00022722"/>
    </source>
</evidence>
<keyword evidence="2 5" id="KW-0540">Nuclease</keyword>
<dbReference type="InterPro" id="IPR003753">
    <property type="entry name" value="Exonuc_VII_L"/>
</dbReference>
<dbReference type="EMBL" id="CP029077">
    <property type="protein sequence ID" value="QED23842.1"/>
    <property type="molecule type" value="Genomic_DNA"/>
</dbReference>
<sequence>MSIQIWSVEDISSAISGTLTKTFGQIAVRGEVSNLSIASSGHIYLSLKGGDSQISVVCFAGFARKISVKIENGMEIIVYGKISCYEGRSVYQIQAESIKFSGLGAFMEMLNERKLRLEKEGIFDVKHKKNLPKFPKKVAIITSEKGAVIHDILTRLEDRFPVNIDILDVNVQGISAALEIKEAILTLENLGSKKPDVIIIARGGGSFEDLLCFNDEELVRAIFAAKIPIISAIGHETDYTLCDMVSDVRAPTPTAAAEILVPRKIEIASNVATLFEKCHKTMNARVENTSIFIEQLSGKLVDFVQKVSQIGVHISYVIGNIETKSMAIFSKLDEKLVLQNFERCKRAMENRIQNSNQMILITSNVCARAVNSRFDLMKSRLEKIQINPALIQNIMQIAMDRIVMKIEKSIVSQIQYKNEKLSAIANITKANKFFTKLDSIALQLSKMSNEIEFKISQTISRKEGMLSQVIVNLSKYNYHDILKKGYVILKSGVRVISKIKDIKKAKTVEIITQDGSVTLNVNVGDDNQLLPF</sequence>
<comment type="function">
    <text evidence="5">Bidirectionally degrades single-stranded DNA into large acid-insoluble oligonucleotides, which are then degraded further into small acid-soluble oligonucleotides.</text>
</comment>
<dbReference type="AlphaFoldDB" id="A0A5B8XEX8"/>
<evidence type="ECO:0000256" key="4">
    <source>
        <dbReference type="ARBA" id="ARBA00022839"/>
    </source>
</evidence>
<proteinExistence type="inferred from homology"/>
<keyword evidence="3 5" id="KW-0378">Hydrolase</keyword>
<keyword evidence="1 5" id="KW-0963">Cytoplasm</keyword>
<dbReference type="GO" id="GO:0003676">
    <property type="term" value="F:nucleic acid binding"/>
    <property type="evidence" value="ECO:0007669"/>
    <property type="project" value="InterPro"/>
</dbReference>
<dbReference type="Pfam" id="PF13742">
    <property type="entry name" value="tRNA_anti_2"/>
    <property type="match status" value="1"/>
</dbReference>
<comment type="subcellular location">
    <subcellularLocation>
        <location evidence="5 6">Cytoplasm</location>
    </subcellularLocation>
</comment>
<dbReference type="OrthoDB" id="9802795at2"/>
<dbReference type="EC" id="3.1.11.6" evidence="5"/>
<comment type="similarity">
    <text evidence="5 6">Belongs to the XseA family.</text>
</comment>
<dbReference type="GO" id="GO:0009318">
    <property type="term" value="C:exodeoxyribonuclease VII complex"/>
    <property type="evidence" value="ECO:0007669"/>
    <property type="project" value="UniProtKB-UniRule"/>
</dbReference>
<evidence type="ECO:0000313" key="10">
    <source>
        <dbReference type="Proteomes" id="UP000321934"/>
    </source>
</evidence>
<dbReference type="GO" id="GO:0005737">
    <property type="term" value="C:cytoplasm"/>
    <property type="evidence" value="ECO:0007669"/>
    <property type="project" value="UniProtKB-SubCell"/>
</dbReference>
<keyword evidence="10" id="KW-1185">Reference proteome</keyword>
<comment type="catalytic activity">
    <reaction evidence="5 6">
        <text>Exonucleolytic cleavage in either 5'- to 3'- or 3'- to 5'-direction to yield nucleoside 5'-phosphates.</text>
        <dbReference type="EC" id="3.1.11.6"/>
    </reaction>
</comment>
<dbReference type="PANTHER" id="PTHR30008:SF0">
    <property type="entry name" value="EXODEOXYRIBONUCLEASE 7 LARGE SUBUNIT"/>
    <property type="match status" value="1"/>
</dbReference>
<dbReference type="InterPro" id="IPR020579">
    <property type="entry name" value="Exonuc_VII_lsu_C"/>
</dbReference>
<dbReference type="InterPro" id="IPR025824">
    <property type="entry name" value="OB-fold_nuc-bd_dom"/>
</dbReference>
<organism evidence="9 10">
    <name type="scientific">Candidatus Deianiraea vastatrix</name>
    <dbReference type="NCBI Taxonomy" id="2163644"/>
    <lineage>
        <taxon>Bacteria</taxon>
        <taxon>Pseudomonadati</taxon>
        <taxon>Pseudomonadota</taxon>
        <taxon>Alphaproteobacteria</taxon>
        <taxon>Rickettsiales</taxon>
        <taxon>Candidatus Deianiraeaceae</taxon>
        <taxon>Candidatus Deianiraea</taxon>
    </lineage>
</organism>
<feature type="domain" description="OB-fold nucleic acid binding" evidence="8">
    <location>
        <begin position="6"/>
        <end position="98"/>
    </location>
</feature>
<accession>A0A5B8XEX8</accession>
<dbReference type="RefSeq" id="WP_146821264.1">
    <property type="nucleotide sequence ID" value="NZ_CP029077.1"/>
</dbReference>
<feature type="domain" description="Exonuclease VII large subunit C-terminal" evidence="7">
    <location>
        <begin position="122"/>
        <end position="518"/>
    </location>
</feature>
<evidence type="ECO:0000313" key="9">
    <source>
        <dbReference type="EMBL" id="QED23842.1"/>
    </source>
</evidence>
<reference evidence="9 10" key="1">
    <citation type="journal article" date="2019" name="ISME J.">
        <title>Deianiraea, an extracellular bacterium associated with the ciliate Paramecium, suggests an alternative scenario for the evolution of Rickettsiales.</title>
        <authorList>
            <person name="Castelli M."/>
            <person name="Sabaneyeva E."/>
            <person name="Lanzoni O."/>
            <person name="Lebedeva N."/>
            <person name="Floriano A.M."/>
            <person name="Gaiarsa S."/>
            <person name="Benken K."/>
            <person name="Modeo L."/>
            <person name="Bandi C."/>
            <person name="Potekhin A."/>
            <person name="Sassera D."/>
            <person name="Petroni G."/>
        </authorList>
    </citation>
    <scope>NUCLEOTIDE SEQUENCE [LARGE SCALE GENOMIC DNA]</scope>
    <source>
        <strain evidence="9">CyL4-1</strain>
    </source>
</reference>
<evidence type="ECO:0000259" key="7">
    <source>
        <dbReference type="Pfam" id="PF02601"/>
    </source>
</evidence>
<dbReference type="PANTHER" id="PTHR30008">
    <property type="entry name" value="EXODEOXYRIBONUCLEASE 7 LARGE SUBUNIT"/>
    <property type="match status" value="1"/>
</dbReference>
<gene>
    <name evidence="5" type="primary">xseA</name>
    <name evidence="9" type="ORF">Deia_01061</name>
</gene>
<dbReference type="NCBIfam" id="TIGR00237">
    <property type="entry name" value="xseA"/>
    <property type="match status" value="1"/>
</dbReference>
<name>A0A5B8XEX8_9RICK</name>
<dbReference type="Proteomes" id="UP000321934">
    <property type="component" value="Chromosome"/>
</dbReference>
<evidence type="ECO:0000256" key="6">
    <source>
        <dbReference type="RuleBase" id="RU004355"/>
    </source>
</evidence>
<protein>
    <recommendedName>
        <fullName evidence="5">Exodeoxyribonuclease 7 large subunit</fullName>
        <ecNumber evidence="5">3.1.11.6</ecNumber>
    </recommendedName>
    <alternativeName>
        <fullName evidence="5">Exodeoxyribonuclease VII large subunit</fullName>
        <shortName evidence="5">Exonuclease VII large subunit</shortName>
    </alternativeName>
</protein>